<name>A0A7J7V356_MYOMY</name>
<evidence type="ECO:0000313" key="6">
    <source>
        <dbReference type="EMBL" id="KAF6319492.1"/>
    </source>
</evidence>
<evidence type="ECO:0000256" key="3">
    <source>
        <dbReference type="ARBA" id="ARBA00023134"/>
    </source>
</evidence>
<evidence type="ECO:0000256" key="2">
    <source>
        <dbReference type="ARBA" id="ARBA00022741"/>
    </source>
</evidence>
<protein>
    <recommendedName>
        <fullName evidence="5">AIG1-type G domain-containing protein</fullName>
    </recommendedName>
</protein>
<dbReference type="PANTHER" id="PTHR10903:SF170">
    <property type="entry name" value="GTPASE IMAP FAMILY MEMBER 7"/>
    <property type="match status" value="1"/>
</dbReference>
<reference evidence="6 7" key="1">
    <citation type="journal article" date="2020" name="Nature">
        <title>Six reference-quality genomes reveal evolution of bat adaptations.</title>
        <authorList>
            <person name="Jebb D."/>
            <person name="Huang Z."/>
            <person name="Pippel M."/>
            <person name="Hughes G.M."/>
            <person name="Lavrichenko K."/>
            <person name="Devanna P."/>
            <person name="Winkler S."/>
            <person name="Jermiin L.S."/>
            <person name="Skirmuntt E.C."/>
            <person name="Katzourakis A."/>
            <person name="Burkitt-Gray L."/>
            <person name="Ray D.A."/>
            <person name="Sullivan K.A.M."/>
            <person name="Roscito J.G."/>
            <person name="Kirilenko B.M."/>
            <person name="Davalos L.M."/>
            <person name="Corthals A.P."/>
            <person name="Power M.L."/>
            <person name="Jones G."/>
            <person name="Ransome R.D."/>
            <person name="Dechmann D.K.N."/>
            <person name="Locatelli A.G."/>
            <person name="Puechmaille S.J."/>
            <person name="Fedrigo O."/>
            <person name="Jarvis E.D."/>
            <person name="Hiller M."/>
            <person name="Vernes S.C."/>
            <person name="Myers E.W."/>
            <person name="Teeling E.C."/>
        </authorList>
    </citation>
    <scope>NUCLEOTIDE SEQUENCE [LARGE SCALE GENOMIC DNA]</scope>
    <source>
        <strain evidence="6">MMyoMyo1</strain>
        <tissue evidence="6">Flight muscle</tissue>
    </source>
</reference>
<gene>
    <name evidence="6" type="ORF">mMyoMyo1_005646</name>
</gene>
<keyword evidence="7" id="KW-1185">Reference proteome</keyword>
<comment type="similarity">
    <text evidence="1">Belongs to the TRAFAC class TrmE-Era-EngA-EngB-Septin-like GTPase superfamily. AIG1/Toc34/Toc159-like paraseptin GTPase family. IAN subfamily.</text>
</comment>
<proteinExistence type="inferred from homology"/>
<comment type="caution">
    <text evidence="6">The sequence shown here is derived from an EMBL/GenBank/DDBJ whole genome shotgun (WGS) entry which is preliminary data.</text>
</comment>
<feature type="chain" id="PRO_5029798910" description="AIG1-type G domain-containing protein" evidence="4">
    <location>
        <begin position="17"/>
        <end position="141"/>
    </location>
</feature>
<dbReference type="PROSITE" id="PS51720">
    <property type="entry name" value="G_AIG1"/>
    <property type="match status" value="1"/>
</dbReference>
<evidence type="ECO:0000259" key="5">
    <source>
        <dbReference type="PROSITE" id="PS51720"/>
    </source>
</evidence>
<dbReference type="InterPro" id="IPR027417">
    <property type="entry name" value="P-loop_NTPase"/>
</dbReference>
<dbReference type="PANTHER" id="PTHR10903">
    <property type="entry name" value="GTPASE, IMAP FAMILY MEMBER-RELATED"/>
    <property type="match status" value="1"/>
</dbReference>
<accession>A0A7J7V356</accession>
<sequence length="141" mass="16469">MNTVLVLVLQLGRFTAQDKAVVGTLRTIFGKDVMEYMIVLFTRKEDLGAEDIRDYCKNTDNTVLKETIKKCGWRVCAFNNKETGQAMEDQVTDLLKMANELIRKRKKHRFFCDENDSKITKDAQERKYPGKEFLKQVKSFF</sequence>
<dbReference type="Pfam" id="PF04548">
    <property type="entry name" value="AIG1"/>
    <property type="match status" value="1"/>
</dbReference>
<dbReference type="Gene3D" id="3.40.50.300">
    <property type="entry name" value="P-loop containing nucleotide triphosphate hydrolases"/>
    <property type="match status" value="1"/>
</dbReference>
<keyword evidence="4" id="KW-0732">Signal</keyword>
<dbReference type="GO" id="GO:0005525">
    <property type="term" value="F:GTP binding"/>
    <property type="evidence" value="ECO:0007669"/>
    <property type="project" value="UniProtKB-KW"/>
</dbReference>
<keyword evidence="2" id="KW-0547">Nucleotide-binding</keyword>
<organism evidence="6 7">
    <name type="scientific">Myotis myotis</name>
    <name type="common">Greater mouse-eared bat</name>
    <name type="synonym">Vespertilio myotis</name>
    <dbReference type="NCBI Taxonomy" id="51298"/>
    <lineage>
        <taxon>Eukaryota</taxon>
        <taxon>Metazoa</taxon>
        <taxon>Chordata</taxon>
        <taxon>Craniata</taxon>
        <taxon>Vertebrata</taxon>
        <taxon>Euteleostomi</taxon>
        <taxon>Mammalia</taxon>
        <taxon>Eutheria</taxon>
        <taxon>Laurasiatheria</taxon>
        <taxon>Chiroptera</taxon>
        <taxon>Yangochiroptera</taxon>
        <taxon>Vespertilionidae</taxon>
        <taxon>Myotis</taxon>
    </lineage>
</organism>
<dbReference type="Proteomes" id="UP000527355">
    <property type="component" value="Unassembled WGS sequence"/>
</dbReference>
<feature type="signal peptide" evidence="4">
    <location>
        <begin position="1"/>
        <end position="16"/>
    </location>
</feature>
<dbReference type="InterPro" id="IPR006703">
    <property type="entry name" value="G_AIG1"/>
</dbReference>
<dbReference type="VEuPathDB" id="HostDB:GeneID_118665956"/>
<evidence type="ECO:0000256" key="1">
    <source>
        <dbReference type="ARBA" id="ARBA00008535"/>
    </source>
</evidence>
<keyword evidence="3" id="KW-0342">GTP-binding</keyword>
<dbReference type="EMBL" id="JABWUV010000011">
    <property type="protein sequence ID" value="KAF6319492.1"/>
    <property type="molecule type" value="Genomic_DNA"/>
</dbReference>
<feature type="domain" description="AIG1-type G" evidence="5">
    <location>
        <begin position="1"/>
        <end position="120"/>
    </location>
</feature>
<dbReference type="InterPro" id="IPR045058">
    <property type="entry name" value="GIMA/IAN/Toc"/>
</dbReference>
<dbReference type="AlphaFoldDB" id="A0A7J7V356"/>
<evidence type="ECO:0000256" key="4">
    <source>
        <dbReference type="SAM" id="SignalP"/>
    </source>
</evidence>
<evidence type="ECO:0000313" key="7">
    <source>
        <dbReference type="Proteomes" id="UP000527355"/>
    </source>
</evidence>